<protein>
    <submittedName>
        <fullName evidence="2">CDP-glycerol glycerophosphotransferase, TagB/SpsB family</fullName>
    </submittedName>
</protein>
<dbReference type="STRING" id="190974.SAMN05216439_1287"/>
<dbReference type="SUPFAM" id="SSF53756">
    <property type="entry name" value="UDP-Glycosyltransferase/glycogen phosphorylase"/>
    <property type="match status" value="1"/>
</dbReference>
<organism evidence="2 3">
    <name type="scientific">Methanobrevibacter gottschalkii</name>
    <dbReference type="NCBI Taxonomy" id="190974"/>
    <lineage>
        <taxon>Archaea</taxon>
        <taxon>Methanobacteriati</taxon>
        <taxon>Methanobacteriota</taxon>
        <taxon>Methanomada group</taxon>
        <taxon>Methanobacteria</taxon>
        <taxon>Methanobacteriales</taxon>
        <taxon>Methanobacteriaceae</taxon>
        <taxon>Methanobrevibacter</taxon>
    </lineage>
</organism>
<dbReference type="CDD" id="cd00761">
    <property type="entry name" value="Glyco_tranf_GTA_type"/>
    <property type="match status" value="1"/>
</dbReference>
<dbReference type="GO" id="GO:0016020">
    <property type="term" value="C:membrane"/>
    <property type="evidence" value="ECO:0007669"/>
    <property type="project" value="InterPro"/>
</dbReference>
<accession>A0A1H7IWV9</accession>
<dbReference type="PANTHER" id="PTHR43685:SF11">
    <property type="entry name" value="GLYCOSYLTRANSFERASE TAGX-RELATED"/>
    <property type="match status" value="1"/>
</dbReference>
<dbReference type="InterPro" id="IPR001173">
    <property type="entry name" value="Glyco_trans_2-like"/>
</dbReference>
<evidence type="ECO:0000313" key="2">
    <source>
        <dbReference type="EMBL" id="SEK66876.1"/>
    </source>
</evidence>
<dbReference type="AlphaFoldDB" id="A0A1H7IWV9"/>
<dbReference type="EMBL" id="FOAK01000004">
    <property type="protein sequence ID" value="SEK66876.1"/>
    <property type="molecule type" value="Genomic_DNA"/>
</dbReference>
<dbReference type="GO" id="GO:0047355">
    <property type="term" value="F:CDP-glycerol glycerophosphotransferase activity"/>
    <property type="evidence" value="ECO:0007669"/>
    <property type="project" value="InterPro"/>
</dbReference>
<dbReference type="OrthoDB" id="46222at2157"/>
<gene>
    <name evidence="2" type="ORF">SAMN05216439_1287</name>
</gene>
<dbReference type="PANTHER" id="PTHR43685">
    <property type="entry name" value="GLYCOSYLTRANSFERASE"/>
    <property type="match status" value="1"/>
</dbReference>
<evidence type="ECO:0000259" key="1">
    <source>
        <dbReference type="Pfam" id="PF00535"/>
    </source>
</evidence>
<dbReference type="InterPro" id="IPR043148">
    <property type="entry name" value="TagF_C"/>
</dbReference>
<sequence>MAVVMPAYNSAKYIQKALDSIIDQSLDFRDIQIIVVNDASNDSTKSVVEEYIKEYPKNITLINNDENRGPAYSRNVGLQNVNAEFVNFLDSDDCISRNAFEKAYLFLKNHEEIDIASIPIYYFGIKNRPHNLNFKFSKTQVINLDEHPEYIQLSGPSSFFRFERLKHYRFNENLRVSEDPLLINQMLIDNPNIGFINGAKYYYRQDTLQNSLIATSTSHKSYFTSRVDNYFIGLINYAINKKGYVPKFIQHILMYDLQWIVEIRFIHSLLSQSEIDELYDKIFFILKYIDSDVIYYQLSLPIELKHHLALLKDHGTAYRLNKDNFQEDFNLNTVYIDNYEFLDKDKIYISGVLTNFLRSTAIYAIADGKIYNTNNLNFTQRRNFSLDFDYGYNHSFDVVLPVKPGMKISFKTNASNLLIDYNQTSRLSGTSRYRFSKDYLSIDCRNHIQIIEKTITKGVKLELSVLKQILKEKKQGWRTGILLRILYFMFYFYFRNKHIWIFMDLPNSSGDNGYFLFKKAIKSDKLKNIKKYYVFSKSKNLHETFSEQENKYVASSKFMKARTLSGFITPNEEFERLKKIGNVLQYKSIKHRLYLLFADYIIASHPDNEIIYPFWGNYHHLSGLARSKTIFLQHGVTKDDISYWLNRYDKRIGLIVTVSDLEKESFLNPKYGYDENCIQVLGFPRFDFLDKGEDKKEIVLMPSWRRQHSQLSEDEFIQTDYFKSINELMNNEYLIKFLKSKGYRLIFKPHRNVLKFIDSFDIPDEAELGSEMSYNEIFNHASMMITDYSSVAFDFAYLKKPLIYYHHDDDYHFNLDDSYFKYDTMGFGPVATQIDELKDEIIRLVENDCQMDEKYIKRVDDFFKYTDKNNSKRVIDKILEFDEMFYY</sequence>
<dbReference type="Proteomes" id="UP000199506">
    <property type="component" value="Unassembled WGS sequence"/>
</dbReference>
<name>A0A1H7IWV9_9EURY</name>
<reference evidence="2 3" key="1">
    <citation type="submission" date="2016-10" db="EMBL/GenBank/DDBJ databases">
        <authorList>
            <person name="de Groot N.N."/>
        </authorList>
    </citation>
    <scope>NUCLEOTIDE SEQUENCE [LARGE SCALE GENOMIC DNA]</scope>
    <source>
        <strain evidence="2 3">DSM 11978</strain>
    </source>
</reference>
<dbReference type="Gene3D" id="3.90.550.10">
    <property type="entry name" value="Spore Coat Polysaccharide Biosynthesis Protein SpsA, Chain A"/>
    <property type="match status" value="1"/>
</dbReference>
<dbReference type="RefSeq" id="WP_091699122.1">
    <property type="nucleotide sequence ID" value="NZ_FOAK01000004.1"/>
</dbReference>
<keyword evidence="2" id="KW-0808">Transferase</keyword>
<dbReference type="Pfam" id="PF04464">
    <property type="entry name" value="Glyphos_transf"/>
    <property type="match status" value="1"/>
</dbReference>
<evidence type="ECO:0000313" key="3">
    <source>
        <dbReference type="Proteomes" id="UP000199506"/>
    </source>
</evidence>
<dbReference type="Pfam" id="PF00535">
    <property type="entry name" value="Glycos_transf_2"/>
    <property type="match status" value="1"/>
</dbReference>
<dbReference type="Gene3D" id="3.40.50.12580">
    <property type="match status" value="1"/>
</dbReference>
<feature type="domain" description="Glycosyltransferase 2-like" evidence="1">
    <location>
        <begin position="3"/>
        <end position="159"/>
    </location>
</feature>
<dbReference type="InterPro" id="IPR050834">
    <property type="entry name" value="Glycosyltransf_2"/>
</dbReference>
<dbReference type="SUPFAM" id="SSF53448">
    <property type="entry name" value="Nucleotide-diphospho-sugar transferases"/>
    <property type="match status" value="1"/>
</dbReference>
<dbReference type="InterPro" id="IPR029044">
    <property type="entry name" value="Nucleotide-diphossugar_trans"/>
</dbReference>
<dbReference type="InterPro" id="IPR007554">
    <property type="entry name" value="Glycerophosphate_synth"/>
</dbReference>
<proteinExistence type="predicted"/>